<gene>
    <name evidence="2" type="ORF">FRZ61_02990</name>
</gene>
<name>A0A5J6MS01_9PROT</name>
<dbReference type="KEGG" id="hadh:FRZ61_02990"/>
<feature type="region of interest" description="Disordered" evidence="1">
    <location>
        <begin position="138"/>
        <end position="244"/>
    </location>
</feature>
<dbReference type="EMBL" id="CP042582">
    <property type="protein sequence ID" value="QEX20382.1"/>
    <property type="molecule type" value="Genomic_DNA"/>
</dbReference>
<evidence type="ECO:0000313" key="3">
    <source>
        <dbReference type="Proteomes" id="UP000325797"/>
    </source>
</evidence>
<feature type="compositionally biased region" description="Basic and acidic residues" evidence="1">
    <location>
        <begin position="185"/>
        <end position="197"/>
    </location>
</feature>
<reference evidence="2 3" key="1">
    <citation type="submission" date="2019-08" db="EMBL/GenBank/DDBJ databases">
        <title>Hyperibacter terrae gen. nov., sp. nov. and Hyperibacter viscosus sp. nov., two new members in the family Rhodospirillaceae isolated from the rhizosphere of Hypericum perforatum.</title>
        <authorList>
            <person name="Noviana Z."/>
        </authorList>
    </citation>
    <scope>NUCLEOTIDE SEQUENCE [LARGE SCALE GENOMIC DNA]</scope>
    <source>
        <strain evidence="2 3">R5959</strain>
    </source>
</reference>
<dbReference type="RefSeq" id="WP_151114620.1">
    <property type="nucleotide sequence ID" value="NZ_CP042582.1"/>
</dbReference>
<accession>A0A5J6MS01</accession>
<protein>
    <submittedName>
        <fullName evidence="2">Uncharacterized protein</fullName>
    </submittedName>
</protein>
<feature type="compositionally biased region" description="Basic and acidic residues" evidence="1">
    <location>
        <begin position="138"/>
        <end position="153"/>
    </location>
</feature>
<organism evidence="2 3">
    <name type="scientific">Hypericibacter adhaerens</name>
    <dbReference type="NCBI Taxonomy" id="2602016"/>
    <lineage>
        <taxon>Bacteria</taxon>
        <taxon>Pseudomonadati</taxon>
        <taxon>Pseudomonadota</taxon>
        <taxon>Alphaproteobacteria</taxon>
        <taxon>Rhodospirillales</taxon>
        <taxon>Dongiaceae</taxon>
        <taxon>Hypericibacter</taxon>
    </lineage>
</organism>
<dbReference type="AlphaFoldDB" id="A0A5J6MS01"/>
<dbReference type="OrthoDB" id="163067at204441"/>
<keyword evidence="3" id="KW-1185">Reference proteome</keyword>
<evidence type="ECO:0000256" key="1">
    <source>
        <dbReference type="SAM" id="MobiDB-lite"/>
    </source>
</evidence>
<proteinExistence type="predicted"/>
<sequence length="244" mass="26472">MVDVDVNKVKNIDPVRIAEVRNIDPLTIAKIQKIAPAAVHIKELNNIDPLSIESVRIDRVHNLDPLHVERLDVTSIPTVNLSLSRLPSVALEVKRVPPVAITLQQNLELSSSYTVHTRFFGFEVLRMQLHGCTKVVPMDKHRREQSKSDDRSYTEVAAAGNPGIPVKLSESCSVTQVAAPRPPVPHRDQARRAERGPPRHLAAAPRGPASMMHAGAPRFQFSASGAAPSAPVDPFDGGTVNSGG</sequence>
<dbReference type="Proteomes" id="UP000325797">
    <property type="component" value="Chromosome"/>
</dbReference>
<evidence type="ECO:0000313" key="2">
    <source>
        <dbReference type="EMBL" id="QEX20382.1"/>
    </source>
</evidence>